<dbReference type="Proteomes" id="UP000217918">
    <property type="component" value="Unassembled WGS sequence"/>
</dbReference>
<feature type="transmembrane region" description="Helical" evidence="6">
    <location>
        <begin position="202"/>
        <end position="221"/>
    </location>
</feature>
<comment type="subcellular location">
    <subcellularLocation>
        <location evidence="1">Membrane</location>
        <topology evidence="1">Multi-pass membrane protein</topology>
    </subcellularLocation>
</comment>
<name>A0A2A3U0J7_LEVBR</name>
<protein>
    <submittedName>
        <fullName evidence="7">FtsW/RodA/SpoVE family cell cycle protein</fullName>
    </submittedName>
</protein>
<evidence type="ECO:0000256" key="5">
    <source>
        <dbReference type="ARBA" id="ARBA00023136"/>
    </source>
</evidence>
<dbReference type="RefSeq" id="WP_065200944.1">
    <property type="nucleotide sequence ID" value="NZ_CP015398.1"/>
</dbReference>
<dbReference type="GO" id="GO:0032153">
    <property type="term" value="C:cell division site"/>
    <property type="evidence" value="ECO:0007669"/>
    <property type="project" value="TreeGrafter"/>
</dbReference>
<evidence type="ECO:0000256" key="2">
    <source>
        <dbReference type="ARBA" id="ARBA00022692"/>
    </source>
</evidence>
<feature type="transmembrane region" description="Helical" evidence="6">
    <location>
        <begin position="79"/>
        <end position="101"/>
    </location>
</feature>
<dbReference type="PANTHER" id="PTHR30474:SF1">
    <property type="entry name" value="PEPTIDOGLYCAN GLYCOSYLTRANSFERASE MRDB"/>
    <property type="match status" value="1"/>
</dbReference>
<evidence type="ECO:0000313" key="8">
    <source>
        <dbReference type="Proteomes" id="UP000217918"/>
    </source>
</evidence>
<dbReference type="GO" id="GO:0051301">
    <property type="term" value="P:cell division"/>
    <property type="evidence" value="ECO:0007669"/>
    <property type="project" value="InterPro"/>
</dbReference>
<sequence>MDKRAVNSVETNDRICDYGWGIVLCLVLLFCLSMGALYFASSRDLNPTSPVKTVGLQMIWYLLGSLLASLIMHVSERQLLQWATVGYYCGLAGLVLVLFFYSRAYFIQTGAKSWFAIGPLTFQPAEVMKPFYILMMSRLLVEDYHRGLHERAQDDWRLLKKMLGYTLPIIILLKFIHDLGTTMVFVAILAGCLLVSQCRSKFLWRLFLSAGTVGAGLVWAATSSGGQQLLTHLGFKAYQFARINSWINPSGDTSGQSYQLWQSMTAIGSGRLWGIGFHHQSVYVPVRESDMIFSVIGETTGFVGSVVVLGIFMYLIYLVVQAAMTSHQLLYVYVSIGVAVMLVFHLFENVGMTVGLLPLTGIPLPFMSQGGSALLGNFMGIGLVLSAQYRSFRSIFSLPNKFY</sequence>
<evidence type="ECO:0000313" key="7">
    <source>
        <dbReference type="EMBL" id="PBQ24782.1"/>
    </source>
</evidence>
<feature type="transmembrane region" description="Helical" evidence="6">
    <location>
        <begin position="291"/>
        <end position="317"/>
    </location>
</feature>
<reference evidence="7 8" key="1">
    <citation type="submission" date="2017-09" db="EMBL/GenBank/DDBJ databases">
        <title>Genome sequence of Lactobacillus brevis D7.</title>
        <authorList>
            <person name="Kwon M.-S."/>
            <person name="Lim S.K."/>
            <person name="Choi H.-J."/>
        </authorList>
    </citation>
    <scope>NUCLEOTIDE SEQUENCE [LARGE SCALE GENOMIC DNA]</scope>
    <source>
        <strain evidence="7 8">D7</strain>
    </source>
</reference>
<feature type="transmembrane region" description="Helical" evidence="6">
    <location>
        <begin position="367"/>
        <end position="387"/>
    </location>
</feature>
<dbReference type="Pfam" id="PF01098">
    <property type="entry name" value="FTSW_RODA_SPOVE"/>
    <property type="match status" value="1"/>
</dbReference>
<organism evidence="7 8">
    <name type="scientific">Levilactobacillus brevis</name>
    <name type="common">Lactobacillus brevis</name>
    <dbReference type="NCBI Taxonomy" id="1580"/>
    <lineage>
        <taxon>Bacteria</taxon>
        <taxon>Bacillati</taxon>
        <taxon>Bacillota</taxon>
        <taxon>Bacilli</taxon>
        <taxon>Lactobacillales</taxon>
        <taxon>Lactobacillaceae</taxon>
        <taxon>Levilactobacillus</taxon>
    </lineage>
</organism>
<comment type="caution">
    <text evidence="7">The sequence shown here is derived from an EMBL/GenBank/DDBJ whole genome shotgun (WGS) entry which is preliminary data.</text>
</comment>
<evidence type="ECO:0000256" key="6">
    <source>
        <dbReference type="SAM" id="Phobius"/>
    </source>
</evidence>
<accession>A0A2A3U0J7</accession>
<feature type="transmembrane region" description="Helical" evidence="6">
    <location>
        <begin position="329"/>
        <end position="347"/>
    </location>
</feature>
<dbReference type="GO" id="GO:0008360">
    <property type="term" value="P:regulation of cell shape"/>
    <property type="evidence" value="ECO:0007669"/>
    <property type="project" value="UniProtKB-KW"/>
</dbReference>
<dbReference type="GO" id="GO:0015648">
    <property type="term" value="F:lipid-linked peptidoglycan transporter activity"/>
    <property type="evidence" value="ECO:0007669"/>
    <property type="project" value="TreeGrafter"/>
</dbReference>
<evidence type="ECO:0000256" key="1">
    <source>
        <dbReference type="ARBA" id="ARBA00004141"/>
    </source>
</evidence>
<feature type="transmembrane region" description="Helical" evidence="6">
    <location>
        <begin position="165"/>
        <end position="195"/>
    </location>
</feature>
<keyword evidence="2 6" id="KW-0812">Transmembrane</keyword>
<dbReference type="GO" id="GO:0005886">
    <property type="term" value="C:plasma membrane"/>
    <property type="evidence" value="ECO:0007669"/>
    <property type="project" value="TreeGrafter"/>
</dbReference>
<dbReference type="InterPro" id="IPR001182">
    <property type="entry name" value="FtsW/RodA"/>
</dbReference>
<gene>
    <name evidence="7" type="ORF">CNR29_12425</name>
</gene>
<dbReference type="EMBL" id="NVYO01000001">
    <property type="protein sequence ID" value="PBQ24782.1"/>
    <property type="molecule type" value="Genomic_DNA"/>
</dbReference>
<keyword evidence="4 6" id="KW-1133">Transmembrane helix</keyword>
<evidence type="ECO:0000256" key="3">
    <source>
        <dbReference type="ARBA" id="ARBA00022960"/>
    </source>
</evidence>
<dbReference type="PROSITE" id="PS00428">
    <property type="entry name" value="FTSW_RODA_SPOVE"/>
    <property type="match status" value="1"/>
</dbReference>
<dbReference type="AlphaFoldDB" id="A0A2A3U0J7"/>
<feature type="transmembrane region" description="Helical" evidence="6">
    <location>
        <begin position="20"/>
        <end position="41"/>
    </location>
</feature>
<proteinExistence type="predicted"/>
<evidence type="ECO:0000256" key="4">
    <source>
        <dbReference type="ARBA" id="ARBA00022989"/>
    </source>
</evidence>
<keyword evidence="5 6" id="KW-0472">Membrane</keyword>
<keyword evidence="3" id="KW-0133">Cell shape</keyword>
<feature type="transmembrane region" description="Helical" evidence="6">
    <location>
        <begin position="53"/>
        <end position="73"/>
    </location>
</feature>
<dbReference type="InterPro" id="IPR018365">
    <property type="entry name" value="Cell_cycle_FtsW-rel_CS"/>
</dbReference>
<dbReference type="PANTHER" id="PTHR30474">
    <property type="entry name" value="CELL CYCLE PROTEIN"/>
    <property type="match status" value="1"/>
</dbReference>